<proteinExistence type="predicted"/>
<dbReference type="EC" id="2.4.-.-" evidence="2"/>
<reference evidence="2 3" key="1">
    <citation type="submission" date="2015-11" db="EMBL/GenBank/DDBJ databases">
        <title>Genomic analysis of 38 Legionella species identifies large and diverse effector repertoires.</title>
        <authorList>
            <person name="Burstein D."/>
            <person name="Amaro F."/>
            <person name="Zusman T."/>
            <person name="Lifshitz Z."/>
            <person name="Cohen O."/>
            <person name="Gilbert J.A."/>
            <person name="Pupko T."/>
            <person name="Shuman H.A."/>
            <person name="Segal G."/>
        </authorList>
    </citation>
    <scope>NUCLEOTIDE SEQUENCE [LARGE SCALE GENOMIC DNA]</scope>
    <source>
        <strain evidence="2 3">Bercovier 4</strain>
    </source>
</reference>
<dbReference type="AlphaFoldDB" id="A0A0W0WNS9"/>
<dbReference type="InterPro" id="IPR001173">
    <property type="entry name" value="Glyco_trans_2-like"/>
</dbReference>
<dbReference type="PATRIC" id="fig|454.4.peg.173"/>
<keyword evidence="2" id="KW-0328">Glycosyltransferase</keyword>
<evidence type="ECO:0000259" key="1">
    <source>
        <dbReference type="Pfam" id="PF00535"/>
    </source>
</evidence>
<dbReference type="Pfam" id="PF00535">
    <property type="entry name" value="Glycos_transf_2"/>
    <property type="match status" value="1"/>
</dbReference>
<accession>A0A0W0WNS9</accession>
<dbReference type="OrthoDB" id="9802649at2"/>
<dbReference type="GO" id="GO:0016758">
    <property type="term" value="F:hexosyltransferase activity"/>
    <property type="evidence" value="ECO:0007669"/>
    <property type="project" value="UniProtKB-ARBA"/>
</dbReference>
<dbReference type="PANTHER" id="PTHR22916:SF3">
    <property type="entry name" value="UDP-GLCNAC:BETAGAL BETA-1,3-N-ACETYLGLUCOSAMINYLTRANSFERASE-LIKE PROTEIN 1"/>
    <property type="match status" value="1"/>
</dbReference>
<comment type="caution">
    <text evidence="2">The sequence shown here is derived from an EMBL/GenBank/DDBJ whole genome shotgun (WGS) entry which is preliminary data.</text>
</comment>
<name>A0A0W0WNS9_9GAMM</name>
<dbReference type="PANTHER" id="PTHR22916">
    <property type="entry name" value="GLYCOSYLTRANSFERASE"/>
    <property type="match status" value="1"/>
</dbReference>
<organism evidence="2 3">
    <name type="scientific">Legionella israelensis</name>
    <dbReference type="NCBI Taxonomy" id="454"/>
    <lineage>
        <taxon>Bacteria</taxon>
        <taxon>Pseudomonadati</taxon>
        <taxon>Pseudomonadota</taxon>
        <taxon>Gammaproteobacteria</taxon>
        <taxon>Legionellales</taxon>
        <taxon>Legionellaceae</taxon>
        <taxon>Legionella</taxon>
    </lineage>
</organism>
<dbReference type="RefSeq" id="WP_058500557.1">
    <property type="nucleotide sequence ID" value="NZ_CAAAJA010000005.1"/>
</dbReference>
<dbReference type="SUPFAM" id="SSF53448">
    <property type="entry name" value="Nucleotide-diphospho-sugar transferases"/>
    <property type="match status" value="1"/>
</dbReference>
<dbReference type="STRING" id="454.Lisr_0166"/>
<dbReference type="Proteomes" id="UP000054761">
    <property type="component" value="Unassembled WGS sequence"/>
</dbReference>
<dbReference type="EMBL" id="LNYH01000005">
    <property type="protein sequence ID" value="KTD33988.1"/>
    <property type="molecule type" value="Genomic_DNA"/>
</dbReference>
<protein>
    <submittedName>
        <fullName evidence="2">Putative glycosyltransferase EpsE</fullName>
        <ecNumber evidence="2">2.4.-.-</ecNumber>
    </submittedName>
</protein>
<keyword evidence="2" id="KW-0808">Transferase</keyword>
<dbReference type="InterPro" id="IPR029044">
    <property type="entry name" value="Nucleotide-diphossugar_trans"/>
</dbReference>
<dbReference type="CDD" id="cd00761">
    <property type="entry name" value="Glyco_tranf_GTA_type"/>
    <property type="match status" value="1"/>
</dbReference>
<dbReference type="Gene3D" id="3.90.550.10">
    <property type="entry name" value="Spore Coat Polysaccharide Biosynthesis Protein SpsA, Chain A"/>
    <property type="match status" value="1"/>
</dbReference>
<gene>
    <name evidence="2" type="primary">epsE</name>
    <name evidence="2" type="ORF">Lisr_0166</name>
</gene>
<evidence type="ECO:0000313" key="3">
    <source>
        <dbReference type="Proteomes" id="UP000054761"/>
    </source>
</evidence>
<feature type="domain" description="Glycosyltransferase 2-like" evidence="1">
    <location>
        <begin position="10"/>
        <end position="176"/>
    </location>
</feature>
<keyword evidence="3" id="KW-1185">Reference proteome</keyword>
<evidence type="ECO:0000313" key="2">
    <source>
        <dbReference type="EMBL" id="KTD33988.1"/>
    </source>
</evidence>
<sequence>MKKTIIEDISIIMPVYNHELTIVDAIESVLMQKTNYNYTLHCINDASVDKSADILEHYAAQYPDKIKVYHNPYNMGSGKKAILYHNPSVKGRYWCLLAGDDYWTSHEKLNKQINFLDNNADFVGCSCNTVLKNELTGKSSLIKPSKSSWNYLDIRLLKNKYSFYVHPSGIVWRNIFIKKNSFFPPAFKKDFAYGDVMLKHMMLLQGGKMHNIPEVMSCYRVTGRGIWSRNIVEQKSNANKILEEKLKSSVSLKYKILIYLQKYRSSSPFMKKIILGPINE</sequence>